<keyword evidence="4" id="KW-1185">Reference proteome</keyword>
<sequence>MAAVFSVGAPATRALPGSSIAAASAGEDFSNFRTYDDATNKFQILVPQEWLAGTGESSGIKSVTAFFPEPASDTNVSVVITGIGPDFTRLESFGKVDEFAENLVNGLDRSWKRPPGLAAKLIDSKARNGLYYIEYTLQNPGERQRHIISAVGMANNGWYNRLYTVTGQFFEDESEKFKTQIEKSVSSFKFT</sequence>
<dbReference type="EMBL" id="LR746269">
    <property type="protein sequence ID" value="CAA7397986.1"/>
    <property type="molecule type" value="Genomic_DNA"/>
</dbReference>
<organism evidence="2">
    <name type="scientific">Spirodela intermedia</name>
    <name type="common">Intermediate duckweed</name>
    <dbReference type="NCBI Taxonomy" id="51605"/>
    <lineage>
        <taxon>Eukaryota</taxon>
        <taxon>Viridiplantae</taxon>
        <taxon>Streptophyta</taxon>
        <taxon>Embryophyta</taxon>
        <taxon>Tracheophyta</taxon>
        <taxon>Spermatophyta</taxon>
        <taxon>Magnoliopsida</taxon>
        <taxon>Liliopsida</taxon>
        <taxon>Araceae</taxon>
        <taxon>Lemnoideae</taxon>
        <taxon>Spirodela</taxon>
    </lineage>
</organism>
<dbReference type="GO" id="GO:0009654">
    <property type="term" value="C:photosystem II oxygen evolving complex"/>
    <property type="evidence" value="ECO:0007669"/>
    <property type="project" value="InterPro"/>
</dbReference>
<dbReference type="GO" id="GO:0005509">
    <property type="term" value="F:calcium ion binding"/>
    <property type="evidence" value="ECO:0007669"/>
    <property type="project" value="InterPro"/>
</dbReference>
<name>A0A7I8IX92_SPIIN</name>
<dbReference type="SUPFAM" id="SSF55724">
    <property type="entry name" value="Mog1p/PsbP-like"/>
    <property type="match status" value="1"/>
</dbReference>
<evidence type="ECO:0000313" key="2">
    <source>
        <dbReference type="EMBL" id="CAA2621935.1"/>
    </source>
</evidence>
<feature type="domain" description="PsbP C-terminal" evidence="1">
    <location>
        <begin position="31"/>
        <end position="190"/>
    </location>
</feature>
<evidence type="ECO:0000259" key="1">
    <source>
        <dbReference type="Pfam" id="PF01789"/>
    </source>
</evidence>
<protein>
    <recommendedName>
        <fullName evidence="1">PsbP C-terminal domain-containing protein</fullName>
    </recommendedName>
</protein>
<evidence type="ECO:0000313" key="3">
    <source>
        <dbReference type="EMBL" id="CAA7397986.1"/>
    </source>
</evidence>
<dbReference type="AlphaFoldDB" id="A0A7I8IX92"/>
<dbReference type="GO" id="GO:0015979">
    <property type="term" value="P:photosynthesis"/>
    <property type="evidence" value="ECO:0007669"/>
    <property type="project" value="InterPro"/>
</dbReference>
<dbReference type="Gene3D" id="3.40.1000.10">
    <property type="entry name" value="Mog1/PsbP, alpha/beta/alpha sandwich"/>
    <property type="match status" value="1"/>
</dbReference>
<accession>A0A7I8IX92</accession>
<dbReference type="InterPro" id="IPR016123">
    <property type="entry name" value="Mog1/PsbP_a/b/a-sand"/>
</dbReference>
<evidence type="ECO:0000313" key="4">
    <source>
        <dbReference type="Proteomes" id="UP000663760"/>
    </source>
</evidence>
<dbReference type="OrthoDB" id="2013293at2759"/>
<dbReference type="Proteomes" id="UP000663760">
    <property type="component" value="Chromosome 6"/>
</dbReference>
<gene>
    <name evidence="2" type="ORF">SI7747_06008005</name>
    <name evidence="3" type="ORF">SI8410_06008651</name>
</gene>
<dbReference type="PANTHER" id="PTHR31407">
    <property type="match status" value="1"/>
</dbReference>
<dbReference type="InterPro" id="IPR002683">
    <property type="entry name" value="PsbP_C"/>
</dbReference>
<dbReference type="Pfam" id="PF01789">
    <property type="entry name" value="PsbP"/>
    <property type="match status" value="1"/>
</dbReference>
<proteinExistence type="predicted"/>
<dbReference type="GO" id="GO:0019898">
    <property type="term" value="C:extrinsic component of membrane"/>
    <property type="evidence" value="ECO:0007669"/>
    <property type="project" value="InterPro"/>
</dbReference>
<reference evidence="2" key="1">
    <citation type="submission" date="2019-12" db="EMBL/GenBank/DDBJ databases">
        <authorList>
            <person name="Scholz U."/>
            <person name="Mascher M."/>
            <person name="Fiebig A."/>
        </authorList>
    </citation>
    <scope>NUCLEOTIDE SEQUENCE</scope>
</reference>
<dbReference type="PANTHER" id="PTHR31407:SF17">
    <property type="entry name" value="PSBP DOMAIN-CONTAINING PROTEIN 3, CHLOROPLASTIC"/>
    <property type="match status" value="1"/>
</dbReference>
<dbReference type="EMBL" id="LR743593">
    <property type="protein sequence ID" value="CAA2621935.1"/>
    <property type="molecule type" value="Genomic_DNA"/>
</dbReference>